<reference evidence="2 3" key="1">
    <citation type="journal article" date="2007" name="Genome Res.">
        <title>Genome characteristics of facultatively symbiotic Frankia sp. strains reflect host range and host plant biogeography.</title>
        <authorList>
            <person name="Normand P."/>
            <person name="Lapierre P."/>
            <person name="Tisa L.S."/>
            <person name="Gogarten J.P."/>
            <person name="Alloisio N."/>
            <person name="Bagnarol E."/>
            <person name="Bassi C.A."/>
            <person name="Berry A.M."/>
            <person name="Bickhart D.M."/>
            <person name="Choisne N."/>
            <person name="Couloux A."/>
            <person name="Cournoyer B."/>
            <person name="Cruveiller S."/>
            <person name="Daubin V."/>
            <person name="Demange N."/>
            <person name="Francino M.P."/>
            <person name="Goltsman E."/>
            <person name="Huang Y."/>
            <person name="Kopp O.R."/>
            <person name="Labarre L."/>
            <person name="Lapidus A."/>
            <person name="Lavire C."/>
            <person name="Marechal J."/>
            <person name="Martinez M."/>
            <person name="Mastronunzio J.E."/>
            <person name="Mullin B.C."/>
            <person name="Niemann J."/>
            <person name="Pujic P."/>
            <person name="Rawnsley T."/>
            <person name="Rouy Z."/>
            <person name="Schenowitz C."/>
            <person name="Sellstedt A."/>
            <person name="Tavares F."/>
            <person name="Tomkins J.P."/>
            <person name="Vallenet D."/>
            <person name="Valverde C."/>
            <person name="Wall L.G."/>
            <person name="Wang Y."/>
            <person name="Medigue C."/>
            <person name="Benson D.R."/>
        </authorList>
    </citation>
    <scope>NUCLEOTIDE SEQUENCE [LARGE SCALE GENOMIC DNA]</scope>
    <source>
        <strain evidence="3">DSM 45986 / CECT 9034 / ACN14a</strain>
    </source>
</reference>
<proteinExistence type="predicted"/>
<dbReference type="AlphaFoldDB" id="Q0RBG0"/>
<accession>Q0RBG0</accession>
<gene>
    <name evidence="2" type="ordered locus">FRAAL6603</name>
</gene>
<evidence type="ECO:0000313" key="3">
    <source>
        <dbReference type="Proteomes" id="UP000000657"/>
    </source>
</evidence>
<dbReference type="Proteomes" id="UP000000657">
    <property type="component" value="Chromosome"/>
</dbReference>
<sequence>MVGAAETSSQHRTAIDPSIRSLATRPEDRIGAATSPLNQQKHRSNNRHNLGTRPAKQQRQPIHNGTSFGWRPAAERARRRAGPAPDPDGAQVTAETAVRTRCDVRIAVLTVQELISTQVPRQTADPVATVICASP</sequence>
<dbReference type="HOGENOM" id="CLU_1882713_0_0_11"/>
<keyword evidence="3" id="KW-1185">Reference proteome</keyword>
<feature type="region of interest" description="Disordered" evidence="1">
    <location>
        <begin position="1"/>
        <end position="94"/>
    </location>
</feature>
<evidence type="ECO:0000313" key="2">
    <source>
        <dbReference type="EMBL" id="CAJ65226.1"/>
    </source>
</evidence>
<feature type="compositionally biased region" description="Polar residues" evidence="1">
    <location>
        <begin position="55"/>
        <end position="67"/>
    </location>
</feature>
<name>Q0RBG0_FRAAA</name>
<protein>
    <submittedName>
        <fullName evidence="2">Uncharacterized protein</fullName>
    </submittedName>
</protein>
<dbReference type="EMBL" id="CT573213">
    <property type="protein sequence ID" value="CAJ65226.1"/>
    <property type="molecule type" value="Genomic_DNA"/>
</dbReference>
<dbReference type="STRING" id="326424.FRAAL6603"/>
<feature type="compositionally biased region" description="Polar residues" evidence="1">
    <location>
        <begin position="1"/>
        <end position="12"/>
    </location>
</feature>
<evidence type="ECO:0000256" key="1">
    <source>
        <dbReference type="SAM" id="MobiDB-lite"/>
    </source>
</evidence>
<organism evidence="2 3">
    <name type="scientific">Frankia alni (strain DSM 45986 / CECT 9034 / ACN14a)</name>
    <dbReference type="NCBI Taxonomy" id="326424"/>
    <lineage>
        <taxon>Bacteria</taxon>
        <taxon>Bacillati</taxon>
        <taxon>Actinomycetota</taxon>
        <taxon>Actinomycetes</taxon>
        <taxon>Frankiales</taxon>
        <taxon>Frankiaceae</taxon>
        <taxon>Frankia</taxon>
    </lineage>
</organism>
<dbReference type="KEGG" id="fal:FRAAL6603"/>